<sequence length="85" mass="9537">MSTLWIDLNSEASPHLSLCSFLPVCGRDAAAVTSSSNKCEDDPRYWREAESRIVFVCQPECLPETSGRKTELKNDRSLSAQEMLK</sequence>
<dbReference type="EMBL" id="VSRR010000687">
    <property type="protein sequence ID" value="MPC18510.1"/>
    <property type="molecule type" value="Genomic_DNA"/>
</dbReference>
<accession>A0A5B7DAZ7</accession>
<feature type="region of interest" description="Disordered" evidence="1">
    <location>
        <begin position="65"/>
        <end position="85"/>
    </location>
</feature>
<proteinExistence type="predicted"/>
<name>A0A5B7DAZ7_PORTR</name>
<protein>
    <submittedName>
        <fullName evidence="2">Uncharacterized protein</fullName>
    </submittedName>
</protein>
<feature type="compositionally biased region" description="Basic and acidic residues" evidence="1">
    <location>
        <begin position="66"/>
        <end position="76"/>
    </location>
</feature>
<reference evidence="2 3" key="1">
    <citation type="submission" date="2019-05" db="EMBL/GenBank/DDBJ databases">
        <title>Another draft genome of Portunus trituberculatus and its Hox gene families provides insights of decapod evolution.</title>
        <authorList>
            <person name="Jeong J.-H."/>
            <person name="Song I."/>
            <person name="Kim S."/>
            <person name="Choi T."/>
            <person name="Kim D."/>
            <person name="Ryu S."/>
            <person name="Kim W."/>
        </authorList>
    </citation>
    <scope>NUCLEOTIDE SEQUENCE [LARGE SCALE GENOMIC DNA]</scope>
    <source>
        <tissue evidence="2">Muscle</tissue>
    </source>
</reference>
<comment type="caution">
    <text evidence="2">The sequence shown here is derived from an EMBL/GenBank/DDBJ whole genome shotgun (WGS) entry which is preliminary data.</text>
</comment>
<gene>
    <name evidence="2" type="ORF">E2C01_011395</name>
</gene>
<evidence type="ECO:0000313" key="3">
    <source>
        <dbReference type="Proteomes" id="UP000324222"/>
    </source>
</evidence>
<dbReference type="AlphaFoldDB" id="A0A5B7DAZ7"/>
<dbReference type="Proteomes" id="UP000324222">
    <property type="component" value="Unassembled WGS sequence"/>
</dbReference>
<keyword evidence="3" id="KW-1185">Reference proteome</keyword>
<evidence type="ECO:0000256" key="1">
    <source>
        <dbReference type="SAM" id="MobiDB-lite"/>
    </source>
</evidence>
<evidence type="ECO:0000313" key="2">
    <source>
        <dbReference type="EMBL" id="MPC18510.1"/>
    </source>
</evidence>
<organism evidence="2 3">
    <name type="scientific">Portunus trituberculatus</name>
    <name type="common">Swimming crab</name>
    <name type="synonym">Neptunus trituberculatus</name>
    <dbReference type="NCBI Taxonomy" id="210409"/>
    <lineage>
        <taxon>Eukaryota</taxon>
        <taxon>Metazoa</taxon>
        <taxon>Ecdysozoa</taxon>
        <taxon>Arthropoda</taxon>
        <taxon>Crustacea</taxon>
        <taxon>Multicrustacea</taxon>
        <taxon>Malacostraca</taxon>
        <taxon>Eumalacostraca</taxon>
        <taxon>Eucarida</taxon>
        <taxon>Decapoda</taxon>
        <taxon>Pleocyemata</taxon>
        <taxon>Brachyura</taxon>
        <taxon>Eubrachyura</taxon>
        <taxon>Portunoidea</taxon>
        <taxon>Portunidae</taxon>
        <taxon>Portuninae</taxon>
        <taxon>Portunus</taxon>
    </lineage>
</organism>